<dbReference type="Pfam" id="PF09345">
    <property type="entry name" value="SiaC"/>
    <property type="match status" value="1"/>
</dbReference>
<dbReference type="Proteomes" id="UP000585050">
    <property type="component" value="Unassembled WGS sequence"/>
</dbReference>
<reference evidence="2 3" key="1">
    <citation type="submission" date="2020-04" db="EMBL/GenBank/DDBJ databases">
        <title>Flammeovirga sp. SR4, a novel species isolated from seawater.</title>
        <authorList>
            <person name="Wang X."/>
        </authorList>
    </citation>
    <scope>NUCLEOTIDE SEQUENCE [LARGE SCALE GENOMIC DNA]</scope>
    <source>
        <strain evidence="2 3">SR4</strain>
    </source>
</reference>
<dbReference type="AlphaFoldDB" id="A0A7X8XWZ2"/>
<comment type="caution">
    <text evidence="2">The sequence shown here is derived from an EMBL/GenBank/DDBJ whole genome shotgun (WGS) entry which is preliminary data.</text>
</comment>
<dbReference type="EMBL" id="JABAIL010000004">
    <property type="protein sequence ID" value="NLR92570.1"/>
    <property type="molecule type" value="Genomic_DNA"/>
</dbReference>
<protein>
    <submittedName>
        <fullName evidence="2">DUF1987 domain-containing protein</fullName>
    </submittedName>
</protein>
<feature type="domain" description="SiaC family regulatory phosphoprotein" evidence="1">
    <location>
        <begin position="11"/>
        <end position="121"/>
    </location>
</feature>
<name>A0A7X8XWZ2_9BACT</name>
<keyword evidence="3" id="KW-1185">Reference proteome</keyword>
<gene>
    <name evidence="2" type="ORF">HGP29_15235</name>
</gene>
<sequence length="134" mass="15276">MNDLIINKENKNAQIPQICLQSAQRKGSIIGESYHPNAHQLYNDIVMWIDDYFMTNQHFSLSFCVSYFDTASNKGIYNILKCLKDWQSKGKTISIVWYVSESDDDLIEDIDDLAEDASVHISTILSDKPHSIAS</sequence>
<dbReference type="InterPro" id="IPR018530">
    <property type="entry name" value="SiaC"/>
</dbReference>
<accession>A0A7X8XWZ2</accession>
<evidence type="ECO:0000259" key="1">
    <source>
        <dbReference type="Pfam" id="PF09345"/>
    </source>
</evidence>
<organism evidence="2 3">
    <name type="scientific">Flammeovirga agarivorans</name>
    <dbReference type="NCBI Taxonomy" id="2726742"/>
    <lineage>
        <taxon>Bacteria</taxon>
        <taxon>Pseudomonadati</taxon>
        <taxon>Bacteroidota</taxon>
        <taxon>Cytophagia</taxon>
        <taxon>Cytophagales</taxon>
        <taxon>Flammeovirgaceae</taxon>
        <taxon>Flammeovirga</taxon>
    </lineage>
</organism>
<evidence type="ECO:0000313" key="2">
    <source>
        <dbReference type="EMBL" id="NLR92570.1"/>
    </source>
</evidence>
<proteinExistence type="predicted"/>
<evidence type="ECO:0000313" key="3">
    <source>
        <dbReference type="Proteomes" id="UP000585050"/>
    </source>
</evidence>
<dbReference type="RefSeq" id="WP_168883278.1">
    <property type="nucleotide sequence ID" value="NZ_JABAIL010000004.1"/>
</dbReference>